<feature type="transmembrane region" description="Helical" evidence="2">
    <location>
        <begin position="483"/>
        <end position="501"/>
    </location>
</feature>
<evidence type="ECO:0000313" key="5">
    <source>
        <dbReference type="Proteomes" id="UP001549167"/>
    </source>
</evidence>
<evidence type="ECO:0000256" key="1">
    <source>
        <dbReference type="SAM" id="Coils"/>
    </source>
</evidence>
<evidence type="ECO:0000256" key="2">
    <source>
        <dbReference type="SAM" id="Phobius"/>
    </source>
</evidence>
<feature type="coiled-coil region" evidence="1">
    <location>
        <begin position="761"/>
        <end position="825"/>
    </location>
</feature>
<keyword evidence="2" id="KW-1133">Transmembrane helix</keyword>
<feature type="transmembrane region" description="Helical" evidence="2">
    <location>
        <begin position="460"/>
        <end position="477"/>
    </location>
</feature>
<keyword evidence="2" id="KW-0472">Membrane</keyword>
<dbReference type="SUPFAM" id="SSF52540">
    <property type="entry name" value="P-loop containing nucleoside triphosphate hydrolases"/>
    <property type="match status" value="1"/>
</dbReference>
<dbReference type="Gene3D" id="3.40.50.300">
    <property type="entry name" value="P-loop containing nucleotide triphosphate hydrolases"/>
    <property type="match status" value="2"/>
</dbReference>
<keyword evidence="1" id="KW-0175">Coiled coil</keyword>
<organism evidence="4 5">
    <name type="scientific">Alkalibacillus flavidus</name>
    <dbReference type="NCBI Taxonomy" id="546021"/>
    <lineage>
        <taxon>Bacteria</taxon>
        <taxon>Bacillati</taxon>
        <taxon>Bacillota</taxon>
        <taxon>Bacilli</taxon>
        <taxon>Bacillales</taxon>
        <taxon>Bacillaceae</taxon>
        <taxon>Alkalibacillus</taxon>
    </lineage>
</organism>
<feature type="domain" description="YhaN AAA" evidence="3">
    <location>
        <begin position="1"/>
        <end position="200"/>
    </location>
</feature>
<name>A0ABV2KVA9_9BACI</name>
<comment type="caution">
    <text evidence="4">The sequence shown here is derived from an EMBL/GenBank/DDBJ whole genome shotgun (WGS) entry which is preliminary data.</text>
</comment>
<keyword evidence="5" id="KW-1185">Reference proteome</keyword>
<reference evidence="4 5" key="1">
    <citation type="submission" date="2024-06" db="EMBL/GenBank/DDBJ databases">
        <title>Genomic Encyclopedia of Type Strains, Phase IV (KMG-IV): sequencing the most valuable type-strain genomes for metagenomic binning, comparative biology and taxonomic classification.</title>
        <authorList>
            <person name="Goeker M."/>
        </authorList>
    </citation>
    <scope>NUCLEOTIDE SEQUENCE [LARGE SCALE GENOMIC DNA]</scope>
    <source>
        <strain evidence="4 5">DSM 23520</strain>
    </source>
</reference>
<dbReference type="InterPro" id="IPR027417">
    <property type="entry name" value="P-loop_NTPase"/>
</dbReference>
<feature type="coiled-coil region" evidence="1">
    <location>
        <begin position="179"/>
        <end position="237"/>
    </location>
</feature>
<dbReference type="RefSeq" id="WP_354220091.1">
    <property type="nucleotide sequence ID" value="NZ_JBEPMX010000007.1"/>
</dbReference>
<protein>
    <submittedName>
        <fullName evidence="4">Uncharacterized protein YhaN</fullName>
    </submittedName>
</protein>
<sequence>MWIKQLQLVSFGKWRNQTIDLHPQFNYVYGPNESGKSSLRAFVTYVLFGLSATDRDHYTSVADGQLGGRLIITDDTYDYTIERLAHRNRGKRTGYVRGEVMTDGQIQDVLHHVDYDLFRAIFSFQDRDLNAIRHHQSEDIGKILFNLGLTGSDDIVDIEQSLTKQSDKLFKKQGRKPPVNQALQQVKTLNDEIEKTQSKEADHATLYQEAKQLESDIQHLRDEDERLKHRIDELHQLLQVQASIEQVQSLDREMASLLDHTHLSQDMIERYETVKAKRQERDERAQLLMSKMSEVKTERNRLMAQSKKDHFPFTLDEIQEWTVEWEHKQKQCHDLTEQIRDKDKQLSDMRLPVENDTLRTLAVSDYTRQTWSRLAYDLQANAEKLGDLERRKRVKLDELKALETKQQAIKAQQLEEYKRQEMEQQLEQVQRDIASEQVKVFSRSANHASSNQPLMNGSKWIVLLLATILAGAMWSGLFGDISVFWPFVVIGTGGLLSYGLHRQFQTKTVPRERELGEHDDLQQSNALYETKRTLEASLREDDEIQTERRQRQSTIDYVNGELRDIEAERLQIEERLDDLEAKQTVELDRHPWLERYELEQWDDLAQQLINGQRLLEDMDQLQHSAQSIEASLSYIREQLQRFLSYYMDHYNWQDDETSIQLVREYLNQERDINEHIRQQHYWLEELEKQLQELNDEFQPYDQAMQDMLSEVDAANETELDDVIQAFATYKELDEKRQAAYTHVKRLFGDMTDDLLTETFHWGMLERERDELKQERDKKQNELEQKRQRLADCSAHIKQMEEDGRLSDLIHERSKVEDEVKTLAKEWAVLQTAKGLIQETKARYQHDYLPNVLKHTAHMFNTLTGGSYHEVQFSREETLMVHHRNGVWFDVKQLSDGTADQLYVSLRLALNASLHDSKRFPFILDDAFVHFDGERYERMMSMLINQAKEQQMIYFACEPYEDDSSIYTVHINEGQAVTG</sequence>
<dbReference type="Pfam" id="PF13514">
    <property type="entry name" value="AAA_27"/>
    <property type="match status" value="1"/>
</dbReference>
<feature type="coiled-coil region" evidence="1">
    <location>
        <begin position="385"/>
        <end position="439"/>
    </location>
</feature>
<dbReference type="InterPro" id="IPR038734">
    <property type="entry name" value="YhaN_AAA"/>
</dbReference>
<accession>A0ABV2KVA9</accession>
<dbReference type="EMBL" id="JBEPMX010000007">
    <property type="protein sequence ID" value="MET3683527.1"/>
    <property type="molecule type" value="Genomic_DNA"/>
</dbReference>
<dbReference type="PANTHER" id="PTHR41259">
    <property type="entry name" value="DOUBLE-STRAND BREAK REPAIR RAD50 ATPASE, PUTATIVE-RELATED"/>
    <property type="match status" value="1"/>
</dbReference>
<evidence type="ECO:0000259" key="3">
    <source>
        <dbReference type="Pfam" id="PF13514"/>
    </source>
</evidence>
<gene>
    <name evidence="4" type="ORF">ABID56_001622</name>
</gene>
<dbReference type="Proteomes" id="UP001549167">
    <property type="component" value="Unassembled WGS sequence"/>
</dbReference>
<feature type="coiled-coil region" evidence="1">
    <location>
        <begin position="676"/>
        <end position="703"/>
    </location>
</feature>
<keyword evidence="2" id="KW-0812">Transmembrane</keyword>
<dbReference type="PANTHER" id="PTHR41259:SF1">
    <property type="entry name" value="DOUBLE-STRAND BREAK REPAIR RAD50 ATPASE, PUTATIVE-RELATED"/>
    <property type="match status" value="1"/>
</dbReference>
<evidence type="ECO:0000313" key="4">
    <source>
        <dbReference type="EMBL" id="MET3683527.1"/>
    </source>
</evidence>
<proteinExistence type="predicted"/>